<evidence type="ECO:0000256" key="13">
    <source>
        <dbReference type="ARBA" id="ARBA00022989"/>
    </source>
</evidence>
<feature type="domain" description="PAC" evidence="22">
    <location>
        <begin position="1075"/>
        <end position="1127"/>
    </location>
</feature>
<dbReference type="InterPro" id="IPR000700">
    <property type="entry name" value="PAS-assoc_C"/>
</dbReference>
<protein>
    <recommendedName>
        <fullName evidence="17">Sensor protein FixL</fullName>
        <ecNumber evidence="3">2.7.13.3</ecNumber>
    </recommendedName>
</protein>
<keyword evidence="14" id="KW-0902">Two-component regulatory system</keyword>
<evidence type="ECO:0000259" key="20">
    <source>
        <dbReference type="PROSITE" id="PS50109"/>
    </source>
</evidence>
<dbReference type="GO" id="GO:0006355">
    <property type="term" value="P:regulation of DNA-templated transcription"/>
    <property type="evidence" value="ECO:0007669"/>
    <property type="project" value="InterPro"/>
</dbReference>
<feature type="domain" description="PAS" evidence="21">
    <location>
        <begin position="1258"/>
        <end position="1328"/>
    </location>
</feature>
<feature type="coiled-coil region" evidence="18">
    <location>
        <begin position="537"/>
        <end position="573"/>
    </location>
</feature>
<dbReference type="Pfam" id="PF08447">
    <property type="entry name" value="PAS_3"/>
    <property type="match status" value="3"/>
</dbReference>
<dbReference type="InterPro" id="IPR004358">
    <property type="entry name" value="Sig_transdc_His_kin-like_C"/>
</dbReference>
<comment type="caution">
    <text evidence="23">The sequence shown here is derived from an EMBL/GenBank/DDBJ whole genome shotgun (WGS) entry which is preliminary data.</text>
</comment>
<organism evidence="23 24">
    <name type="scientific">Aquipseudomonas guryensis</name>
    <dbReference type="NCBI Taxonomy" id="2759165"/>
    <lineage>
        <taxon>Bacteria</taxon>
        <taxon>Pseudomonadati</taxon>
        <taxon>Pseudomonadota</taxon>
        <taxon>Gammaproteobacteria</taxon>
        <taxon>Pseudomonadales</taxon>
        <taxon>Pseudomonadaceae</taxon>
        <taxon>Aquipseudomonas</taxon>
    </lineage>
</organism>
<dbReference type="SMART" id="SM00065">
    <property type="entry name" value="GAF"/>
    <property type="match status" value="2"/>
</dbReference>
<evidence type="ECO:0000256" key="16">
    <source>
        <dbReference type="ARBA" id="ARBA00059827"/>
    </source>
</evidence>
<feature type="transmembrane region" description="Helical" evidence="19">
    <location>
        <begin position="12"/>
        <end position="33"/>
    </location>
</feature>
<evidence type="ECO:0000256" key="2">
    <source>
        <dbReference type="ARBA" id="ARBA00004429"/>
    </source>
</evidence>
<dbReference type="Gene3D" id="3.30.450.20">
    <property type="entry name" value="PAS domain"/>
    <property type="match status" value="6"/>
</dbReference>
<dbReference type="InterPro" id="IPR003661">
    <property type="entry name" value="HisK_dim/P_dom"/>
</dbReference>
<dbReference type="NCBIfam" id="TIGR00229">
    <property type="entry name" value="sensory_box"/>
    <property type="match status" value="6"/>
</dbReference>
<comment type="subcellular location">
    <subcellularLocation>
        <location evidence="2">Cell inner membrane</location>
        <topology evidence="2">Multi-pass membrane protein</topology>
    </subcellularLocation>
</comment>
<dbReference type="InterPro" id="IPR001610">
    <property type="entry name" value="PAC"/>
</dbReference>
<evidence type="ECO:0000256" key="8">
    <source>
        <dbReference type="ARBA" id="ARBA00022692"/>
    </source>
</evidence>
<evidence type="ECO:0000313" key="23">
    <source>
        <dbReference type="EMBL" id="MBB1521465.1"/>
    </source>
</evidence>
<dbReference type="FunFam" id="2.10.70.100:FF:000001">
    <property type="entry name" value="Sensory transduction histidine kinase"/>
    <property type="match status" value="1"/>
</dbReference>
<dbReference type="SMART" id="SM00091">
    <property type="entry name" value="PAS"/>
    <property type="match status" value="6"/>
</dbReference>
<dbReference type="Pfam" id="PF01590">
    <property type="entry name" value="GAF"/>
    <property type="match status" value="1"/>
</dbReference>
<feature type="domain" description="PAS" evidence="21">
    <location>
        <begin position="1385"/>
        <end position="1454"/>
    </location>
</feature>
<dbReference type="PROSITE" id="PS50112">
    <property type="entry name" value="PAS"/>
    <property type="match status" value="6"/>
</dbReference>
<gene>
    <name evidence="23" type="ORF">H3H45_19670</name>
</gene>
<evidence type="ECO:0000313" key="24">
    <source>
        <dbReference type="Proteomes" id="UP000581189"/>
    </source>
</evidence>
<dbReference type="Gene3D" id="3.30.565.10">
    <property type="entry name" value="Histidine kinase-like ATPase, C-terminal domain"/>
    <property type="match status" value="1"/>
</dbReference>
<feature type="domain" description="PAS" evidence="21">
    <location>
        <begin position="855"/>
        <end position="928"/>
    </location>
</feature>
<dbReference type="PROSITE" id="PS50109">
    <property type="entry name" value="HIS_KIN"/>
    <property type="match status" value="1"/>
</dbReference>
<proteinExistence type="predicted"/>
<dbReference type="InterPro" id="IPR036097">
    <property type="entry name" value="HisK_dim/P_sf"/>
</dbReference>
<dbReference type="CDD" id="cd00130">
    <property type="entry name" value="PAS"/>
    <property type="match status" value="6"/>
</dbReference>
<dbReference type="InterPro" id="IPR052162">
    <property type="entry name" value="Sensor_kinase/Photoreceptor"/>
</dbReference>
<evidence type="ECO:0000256" key="5">
    <source>
        <dbReference type="ARBA" id="ARBA00022519"/>
    </source>
</evidence>
<evidence type="ECO:0000256" key="19">
    <source>
        <dbReference type="SAM" id="Phobius"/>
    </source>
</evidence>
<keyword evidence="7" id="KW-0808">Transferase</keyword>
<dbReference type="SUPFAM" id="SSF55785">
    <property type="entry name" value="PYP-like sensor domain (PAS domain)"/>
    <property type="match status" value="6"/>
</dbReference>
<dbReference type="InterPro" id="IPR036890">
    <property type="entry name" value="HATPase_C_sf"/>
</dbReference>
<dbReference type="GO" id="GO:0005524">
    <property type="term" value="F:ATP binding"/>
    <property type="evidence" value="ECO:0007669"/>
    <property type="project" value="UniProtKB-KW"/>
</dbReference>
<dbReference type="InterPro" id="IPR035965">
    <property type="entry name" value="PAS-like_dom_sf"/>
</dbReference>
<keyword evidence="12" id="KW-0067">ATP-binding</keyword>
<evidence type="ECO:0000256" key="6">
    <source>
        <dbReference type="ARBA" id="ARBA00022553"/>
    </source>
</evidence>
<feature type="domain" description="Histidine kinase" evidence="20">
    <location>
        <begin position="1516"/>
        <end position="1734"/>
    </location>
</feature>
<dbReference type="InterPro" id="IPR000014">
    <property type="entry name" value="PAS"/>
</dbReference>
<evidence type="ECO:0000256" key="18">
    <source>
        <dbReference type="SAM" id="Coils"/>
    </source>
</evidence>
<keyword evidence="24" id="KW-1185">Reference proteome</keyword>
<dbReference type="InterPro" id="IPR003018">
    <property type="entry name" value="GAF"/>
</dbReference>
<keyword evidence="15 19" id="KW-0472">Membrane</keyword>
<keyword evidence="9" id="KW-0677">Repeat</keyword>
<sequence length="1734" mass="194909">MGRNSSTTIRAIILFGSLGLTLLFVGLAWRALVERESLWQLQLDSQSELQRLALLSSQQRQNAEALLLAESLAADTLLVDLVRQALVLQTQGLSAQHPSYRQIRDQLYIRLLPRWRILQDKHPFRLYVHLGREGQVLLRVHNPNAFGDLQLSQRPMLRDVMAGGQARAGLTLGTRSSGVRAISPVQLDDEQGVRTIGALEVVLEVLDNLQELDHELDAGIALRLGQSVLEPVRSGESLRGLDLSANTWRLARASRPQAERWQTSGLLPAAEAGDSIRLLEDRGRYYLLNQVVLPSYGQVPGTAADLQAVALLWRDISPLYQRHQYEKKQLVGKWALAWLGALSLLLLLLWATRASTRKLMLGHQARLQERHRESEQARQLLALIAEAQAAYIQADNQRESFDALLVRILELSASQFGFIGEILLDDQQQRYLRTYAISNIAWDQASADFYAQQAPQGLEFRNLDTLFGRVIRDGQALISNDPAADPRRGGLPPGHPELRSFAGLPLFANGQFIGMLGLANRPDGYPQDFAAQLQPLLATLGQLIEALRRDIQRQQTQQSLQRQQKALRALNEIAALSHLDSQQQLRAALRLGADFYATPLGLISRIEGDDYRVLAQVSPPDSLEDGQRFSLGDTYCSIALQSDDVLAIDHMGDSEYARHPCYPLFQLETYIGIAIRVGGQPFGTLAFCAAQGREAPFDQTEREFLRLFARWVGATLERQQQEQARQTLLQRLDESQRIAHLGHWEANLDDGSLYWSQPIYDIFGYDPQEFVPSLTSFKRCVHPDDLVLIEASEARVLQGGEYDVRHRIVRPNGEVRWVQELARLQPDHDGRLVRLIGTVQDVTEQACAEEALKAQRERLVSIIEGTHVGTWEWNVQTGAAVFNERWAEIIGYQLSELGSIDISTWATFCHPDDLARSNEHLQVHFRGEAPYYDCQCRMRHKAGNWVWVHTRGRVVSRTSDGQPLMMYGTHADVSEMRQQQEAVREARAFLQAVLDSATGVSIIATDPDGLINLFNTGAERLLGYRAEEVIGQHSPALFHLAEEVDRRGQRLTQQLGRPISGFEVFIHHARSGEPETRQWTYQCKDGRQRRVNLTVSAMFDGAGRISGFLGIASDISELQQANRALQKSESRFRGLVANLPGLVYRCENDVEWTMRYMSDEIANLTGYPASDFINNKVRTFSSIVHPDDLHLTYQSLVAIERKESFELTYRLQHANGHSVWVREKGRGEYDQDGHLLWVSGFIWDISDRKTAEDALLVSQQRFSNAFNTAPQGMALVSLDGRWLEVNDALCNMLGYSREILLQLDFQRLTHPDDLQGDLHLLDQLLAGAINSYQLEKRYLDSQGRIIWILLSVSLVRDAQGQPLHFVSQIQNFSERVEAERAVREREDYLRTLLDNVIDAIVTIDEQGLIETFNQAAERVFGYPASEVQGRNVRMLMPEPDHSSHDEYLQAYRQSGVARLIGTVRELLGQRKNGEQFTLELAVSQITHQGQCRFIAVIRDISERKRIEQMKNEFVSTVSHELRTPLTSIAGSLGLINGGALGEVPAAMQQMLQIAHINSLSLSALINDLLDMEKLLAGKMRFELREQPLWSLLGEAVQHNQPYADQHQVHLALSTVPVACLVRVDNQRLAQVLANLLSNAAKFSPPGSTVNVDTMIRDGWVRVSVHDQGVGIPEAFKARIFSKFSQADASDSRSKGGTGLGLAISKELIERMGGQIGFDSREGQGSTFWFDLPLE</sequence>
<keyword evidence="8 19" id="KW-0812">Transmembrane</keyword>
<dbReference type="Pfam" id="PF02518">
    <property type="entry name" value="HATPase_c"/>
    <property type="match status" value="1"/>
</dbReference>
<dbReference type="Gene3D" id="2.10.70.100">
    <property type="match status" value="1"/>
</dbReference>
<feature type="domain" description="PAS" evidence="21">
    <location>
        <begin position="1128"/>
        <end position="1203"/>
    </location>
</feature>
<dbReference type="SMART" id="SM00387">
    <property type="entry name" value="HATPase_c"/>
    <property type="match status" value="1"/>
</dbReference>
<keyword evidence="5" id="KW-0997">Cell inner membrane</keyword>
<dbReference type="FunFam" id="3.30.450.20:FF:000060">
    <property type="entry name" value="Sensor protein FixL"/>
    <property type="match status" value="1"/>
</dbReference>
<feature type="transmembrane region" description="Helical" evidence="19">
    <location>
        <begin position="330"/>
        <end position="351"/>
    </location>
</feature>
<dbReference type="InterPro" id="IPR003594">
    <property type="entry name" value="HATPase_dom"/>
</dbReference>
<keyword evidence="6" id="KW-0597">Phosphoprotein</keyword>
<keyword evidence="10" id="KW-0547">Nucleotide-binding</keyword>
<dbReference type="InterPro" id="IPR013655">
    <property type="entry name" value="PAS_fold_3"/>
</dbReference>
<evidence type="ECO:0000259" key="21">
    <source>
        <dbReference type="PROSITE" id="PS50112"/>
    </source>
</evidence>
<feature type="domain" description="PAC" evidence="22">
    <location>
        <begin position="1205"/>
        <end position="1257"/>
    </location>
</feature>
<dbReference type="EMBL" id="JACJFN010000006">
    <property type="protein sequence ID" value="MBB1521465.1"/>
    <property type="molecule type" value="Genomic_DNA"/>
</dbReference>
<dbReference type="Pfam" id="PF13185">
    <property type="entry name" value="GAF_2"/>
    <property type="match status" value="1"/>
</dbReference>
<evidence type="ECO:0000256" key="15">
    <source>
        <dbReference type="ARBA" id="ARBA00023136"/>
    </source>
</evidence>
<accession>A0A7W4DFA2</accession>
<dbReference type="Pfam" id="PF00512">
    <property type="entry name" value="HisKA"/>
    <property type="match status" value="1"/>
</dbReference>
<feature type="domain" description="PAC" evidence="22">
    <location>
        <begin position="1462"/>
        <end position="1512"/>
    </location>
</feature>
<keyword evidence="18" id="KW-0175">Coiled coil</keyword>
<dbReference type="SUPFAM" id="SSF55781">
    <property type="entry name" value="GAF domain-like"/>
    <property type="match status" value="2"/>
</dbReference>
<dbReference type="Gene3D" id="1.10.287.130">
    <property type="match status" value="1"/>
</dbReference>
<dbReference type="PRINTS" id="PR00344">
    <property type="entry name" value="BCTRLSENSOR"/>
</dbReference>
<dbReference type="PROSITE" id="PS50113">
    <property type="entry name" value="PAC"/>
    <property type="match status" value="6"/>
</dbReference>
<feature type="domain" description="PAC" evidence="22">
    <location>
        <begin position="1332"/>
        <end position="1384"/>
    </location>
</feature>
<dbReference type="PANTHER" id="PTHR43304">
    <property type="entry name" value="PHYTOCHROME-LIKE PROTEIN CPH1"/>
    <property type="match status" value="1"/>
</dbReference>
<comment type="catalytic activity">
    <reaction evidence="1">
        <text>ATP + protein L-histidine = ADP + protein N-phospho-L-histidine.</text>
        <dbReference type="EC" id="2.7.13.3"/>
    </reaction>
</comment>
<evidence type="ECO:0000256" key="14">
    <source>
        <dbReference type="ARBA" id="ARBA00023012"/>
    </source>
</evidence>
<dbReference type="GO" id="GO:0000155">
    <property type="term" value="F:phosphorelay sensor kinase activity"/>
    <property type="evidence" value="ECO:0007669"/>
    <property type="project" value="InterPro"/>
</dbReference>
<evidence type="ECO:0000256" key="11">
    <source>
        <dbReference type="ARBA" id="ARBA00022777"/>
    </source>
</evidence>
<dbReference type="Proteomes" id="UP000581189">
    <property type="component" value="Unassembled WGS sequence"/>
</dbReference>
<dbReference type="Pfam" id="PF14827">
    <property type="entry name" value="dCache_3"/>
    <property type="match status" value="1"/>
</dbReference>
<dbReference type="CDD" id="cd00082">
    <property type="entry name" value="HisKA"/>
    <property type="match status" value="1"/>
</dbReference>
<dbReference type="CDD" id="cd16922">
    <property type="entry name" value="HATPase_EvgS-ArcB-TorS-like"/>
    <property type="match status" value="1"/>
</dbReference>
<feature type="domain" description="PAC" evidence="22">
    <location>
        <begin position="802"/>
        <end position="854"/>
    </location>
</feature>
<evidence type="ECO:0000256" key="4">
    <source>
        <dbReference type="ARBA" id="ARBA00022475"/>
    </source>
</evidence>
<evidence type="ECO:0000256" key="9">
    <source>
        <dbReference type="ARBA" id="ARBA00022737"/>
    </source>
</evidence>
<evidence type="ECO:0000256" key="12">
    <source>
        <dbReference type="ARBA" id="ARBA00022840"/>
    </source>
</evidence>
<dbReference type="GO" id="GO:0005886">
    <property type="term" value="C:plasma membrane"/>
    <property type="evidence" value="ECO:0007669"/>
    <property type="project" value="UniProtKB-SubCell"/>
</dbReference>
<dbReference type="RefSeq" id="WP_182835395.1">
    <property type="nucleotide sequence ID" value="NZ_JACJFN010000006.1"/>
</dbReference>
<evidence type="ECO:0000256" key="17">
    <source>
        <dbReference type="ARBA" id="ARBA00070616"/>
    </source>
</evidence>
<dbReference type="SUPFAM" id="SSF55874">
    <property type="entry name" value="ATPase domain of HSP90 chaperone/DNA topoisomerase II/histidine kinase"/>
    <property type="match status" value="1"/>
</dbReference>
<feature type="domain" description="PAS" evidence="21">
    <location>
        <begin position="753"/>
        <end position="800"/>
    </location>
</feature>
<dbReference type="FunFam" id="3.30.565.10:FF:000023">
    <property type="entry name" value="PAS domain-containing sensor histidine kinase"/>
    <property type="match status" value="1"/>
</dbReference>
<dbReference type="SMART" id="SM00086">
    <property type="entry name" value="PAC"/>
    <property type="match status" value="6"/>
</dbReference>
<reference evidence="23 24" key="1">
    <citation type="submission" date="2020-08" db="EMBL/GenBank/DDBJ databases">
        <authorList>
            <person name="Kim C.M."/>
        </authorList>
    </citation>
    <scope>NUCLEOTIDE SEQUENCE [LARGE SCALE GENOMIC DNA]</scope>
    <source>
        <strain evidence="23 24">SR9</strain>
    </source>
</reference>
<keyword evidence="4" id="KW-1003">Cell membrane</keyword>
<keyword evidence="11" id="KW-0418">Kinase</keyword>
<dbReference type="InterPro" id="IPR013767">
    <property type="entry name" value="PAS_fold"/>
</dbReference>
<evidence type="ECO:0000259" key="22">
    <source>
        <dbReference type="PROSITE" id="PS50113"/>
    </source>
</evidence>
<dbReference type="InterPro" id="IPR029016">
    <property type="entry name" value="GAF-like_dom_sf"/>
</dbReference>
<dbReference type="InterPro" id="IPR005467">
    <property type="entry name" value="His_kinase_dom"/>
</dbReference>
<comment type="function">
    <text evidence="16">Putative oxygen sensor; modulates the activity of FixJ, a transcriptional activator of nitrogen fixation fixK gene. FixL probably acts as a kinase that phosphorylates FixJ.</text>
</comment>
<evidence type="ECO:0000256" key="7">
    <source>
        <dbReference type="ARBA" id="ARBA00022679"/>
    </source>
</evidence>
<dbReference type="PANTHER" id="PTHR43304:SF1">
    <property type="entry name" value="PAC DOMAIN-CONTAINING PROTEIN"/>
    <property type="match status" value="1"/>
</dbReference>
<feature type="domain" description="PAC" evidence="22">
    <location>
        <begin position="932"/>
        <end position="985"/>
    </location>
</feature>
<evidence type="ECO:0000256" key="1">
    <source>
        <dbReference type="ARBA" id="ARBA00000085"/>
    </source>
</evidence>
<evidence type="ECO:0000256" key="10">
    <source>
        <dbReference type="ARBA" id="ARBA00022741"/>
    </source>
</evidence>
<dbReference type="SMART" id="SM00388">
    <property type="entry name" value="HisKA"/>
    <property type="match status" value="1"/>
</dbReference>
<evidence type="ECO:0000256" key="3">
    <source>
        <dbReference type="ARBA" id="ARBA00012438"/>
    </source>
</evidence>
<dbReference type="Pfam" id="PF00989">
    <property type="entry name" value="PAS"/>
    <property type="match status" value="3"/>
</dbReference>
<keyword evidence="13 19" id="KW-1133">Transmembrane helix</keyword>
<dbReference type="InterPro" id="IPR029150">
    <property type="entry name" value="dCache_3"/>
</dbReference>
<name>A0A7W4DFA2_9GAMM</name>
<dbReference type="EC" id="2.7.13.3" evidence="3"/>
<dbReference type="SUPFAM" id="SSF47384">
    <property type="entry name" value="Homodimeric domain of signal transducing histidine kinase"/>
    <property type="match status" value="1"/>
</dbReference>
<feature type="domain" description="PAS" evidence="21">
    <location>
        <begin position="986"/>
        <end position="1032"/>
    </location>
</feature>
<dbReference type="Gene3D" id="3.30.450.40">
    <property type="match status" value="2"/>
</dbReference>